<evidence type="ECO:0000313" key="3">
    <source>
        <dbReference type="Proteomes" id="UP000053239"/>
    </source>
</evidence>
<reference evidence="2 3" key="1">
    <citation type="submission" date="2011-09" db="EMBL/GenBank/DDBJ databases">
        <title>The Genome Sequence of Plasmodium vivax North Korean.</title>
        <authorList>
            <consortium name="The Broad Institute Genome Sequencing Platform"/>
            <consortium name="The Broad Institute Genome Sequencing Center for Infectious Disease"/>
            <person name="Neafsey D."/>
            <person name="Carlton J."/>
            <person name="Barnwell J."/>
            <person name="Collins W."/>
            <person name="Escalante A."/>
            <person name="Mullikin J."/>
            <person name="Saul A."/>
            <person name="Guigo R."/>
            <person name="Camara F."/>
            <person name="Young S.K."/>
            <person name="Zeng Q."/>
            <person name="Gargeya S."/>
            <person name="Fitzgerald M."/>
            <person name="Haas B."/>
            <person name="Abouelleil A."/>
            <person name="Alvarado L."/>
            <person name="Arachchi H.M."/>
            <person name="Berlin A."/>
            <person name="Brown A."/>
            <person name="Chapman S.B."/>
            <person name="Chen Z."/>
            <person name="Dunbar C."/>
            <person name="Freedman E."/>
            <person name="Gearin G."/>
            <person name="Gellesch M."/>
            <person name="Goldberg J."/>
            <person name="Griggs A."/>
            <person name="Gujja S."/>
            <person name="Heiman D."/>
            <person name="Howarth C."/>
            <person name="Larson L."/>
            <person name="Lui A."/>
            <person name="MacDonald P.J.P."/>
            <person name="Montmayeur A."/>
            <person name="Murphy C."/>
            <person name="Neiman D."/>
            <person name="Pearson M."/>
            <person name="Priest M."/>
            <person name="Roberts A."/>
            <person name="Saif S."/>
            <person name="Shea T."/>
            <person name="Shenoy N."/>
            <person name="Sisk P."/>
            <person name="Stolte C."/>
            <person name="Sykes S."/>
            <person name="Wortman J."/>
            <person name="Nusbaum C."/>
            <person name="Birren B."/>
        </authorList>
    </citation>
    <scope>NUCLEOTIDE SEQUENCE [LARGE SCALE GENOMIC DNA]</scope>
    <source>
        <strain evidence="2 3">North Korean</strain>
    </source>
</reference>
<keyword evidence="1" id="KW-0812">Transmembrane</keyword>
<dbReference type="EMBL" id="KQ235609">
    <property type="protein sequence ID" value="KMZ96416.1"/>
    <property type="molecule type" value="Genomic_DNA"/>
</dbReference>
<name>A0A0J9TMQ4_PLAVI</name>
<feature type="transmembrane region" description="Helical" evidence="1">
    <location>
        <begin position="55"/>
        <end position="78"/>
    </location>
</feature>
<dbReference type="Proteomes" id="UP000053239">
    <property type="component" value="Unassembled WGS sequence"/>
</dbReference>
<dbReference type="InterPro" id="IPR008780">
    <property type="entry name" value="Plasmodium_Vir"/>
</dbReference>
<evidence type="ECO:0000313" key="2">
    <source>
        <dbReference type="EMBL" id="KMZ96416.1"/>
    </source>
</evidence>
<dbReference type="AlphaFoldDB" id="A0A0J9TMQ4"/>
<feature type="non-terminal residue" evidence="2">
    <location>
        <position position="1"/>
    </location>
</feature>
<organism evidence="2 3">
    <name type="scientific">Plasmodium vivax North Korean</name>
    <dbReference type="NCBI Taxonomy" id="1035514"/>
    <lineage>
        <taxon>Eukaryota</taxon>
        <taxon>Sar</taxon>
        <taxon>Alveolata</taxon>
        <taxon>Apicomplexa</taxon>
        <taxon>Aconoidasida</taxon>
        <taxon>Haemosporida</taxon>
        <taxon>Plasmodiidae</taxon>
        <taxon>Plasmodium</taxon>
        <taxon>Plasmodium (Plasmodium)</taxon>
    </lineage>
</organism>
<gene>
    <name evidence="2" type="ORF">PVNG_05951</name>
</gene>
<protein>
    <recommendedName>
        <fullName evidence="4">VIR protein</fullName>
    </recommendedName>
</protein>
<evidence type="ECO:0000256" key="1">
    <source>
        <dbReference type="SAM" id="Phobius"/>
    </source>
</evidence>
<sequence>NYICNDGNNIKNSKFCEKLNTFISKYKDLYTKVDNQGPEFSNNFIKLEECPNTKIITTAVTGTVVGLIPLLGVLYKFTPMGQVIRSKMGILNNDISNIDEDMTNISLMEQEKEPLKFQQGTYNIKYQSL</sequence>
<keyword evidence="1" id="KW-1133">Transmembrane helix</keyword>
<dbReference type="Pfam" id="PF05795">
    <property type="entry name" value="Plasmodium_Vir"/>
    <property type="match status" value="1"/>
</dbReference>
<evidence type="ECO:0008006" key="4">
    <source>
        <dbReference type="Google" id="ProtNLM"/>
    </source>
</evidence>
<accession>A0A0J9TMQ4</accession>
<proteinExistence type="predicted"/>
<keyword evidence="1" id="KW-0472">Membrane</keyword>